<gene>
    <name evidence="3" type="ORF">PLEOSDRAFT_172212</name>
</gene>
<evidence type="ECO:0000259" key="2">
    <source>
        <dbReference type="PROSITE" id="PS50969"/>
    </source>
</evidence>
<feature type="region of interest" description="Disordered" evidence="1">
    <location>
        <begin position="27"/>
        <end position="57"/>
    </location>
</feature>
<dbReference type="InterPro" id="IPR004274">
    <property type="entry name" value="FCP1_dom"/>
</dbReference>
<name>A0A067NGU8_PLEO1</name>
<evidence type="ECO:0000313" key="4">
    <source>
        <dbReference type="Proteomes" id="UP000027073"/>
    </source>
</evidence>
<evidence type="ECO:0000313" key="3">
    <source>
        <dbReference type="EMBL" id="KDQ22981.1"/>
    </source>
</evidence>
<dbReference type="PROSITE" id="PS50969">
    <property type="entry name" value="FCP1"/>
    <property type="match status" value="1"/>
</dbReference>
<feature type="domain" description="FCP1 homology" evidence="2">
    <location>
        <begin position="78"/>
        <end position="276"/>
    </location>
</feature>
<dbReference type="HOGENOM" id="CLU_842300_0_0_1"/>
<organism evidence="3 4">
    <name type="scientific">Pleurotus ostreatus (strain PC15)</name>
    <name type="common">Oyster mushroom</name>
    <dbReference type="NCBI Taxonomy" id="1137138"/>
    <lineage>
        <taxon>Eukaryota</taxon>
        <taxon>Fungi</taxon>
        <taxon>Dikarya</taxon>
        <taxon>Basidiomycota</taxon>
        <taxon>Agaricomycotina</taxon>
        <taxon>Agaricomycetes</taxon>
        <taxon>Agaricomycetidae</taxon>
        <taxon>Agaricales</taxon>
        <taxon>Pleurotineae</taxon>
        <taxon>Pleurotaceae</taxon>
        <taxon>Pleurotus</taxon>
    </lineage>
</organism>
<dbReference type="OrthoDB" id="1711508at2759"/>
<dbReference type="InterPro" id="IPR023214">
    <property type="entry name" value="HAD_sf"/>
</dbReference>
<dbReference type="Gene3D" id="3.40.50.1000">
    <property type="entry name" value="HAD superfamily/HAD-like"/>
    <property type="match status" value="1"/>
</dbReference>
<sequence length="330" mass="36350">MPGHISSPNPGSGSDGCFATLSEILDEEGGVEGQRDKKRWTRQGDSPSVGPNGGHRGADHHSYHHPFLLVSPQKIECCVILRKLLILDLNGTLVLRSPYKAPAKGSTAHDPYANPYAPRPLRTVLPRPFLPSFREYLFPPKTKGWLDTMVWSSAQPHSVEDMDHRAFCNPELAEAKNTDELISSGKLIGVWARDTLGLPSNASFQKTQTTKDLETPWKHFQASEGVQHSASSTLLLNDSPLKARMQPWNHLCVKEYTSEMRLVDLHVVTEEPTPSYDIDDYNKHDLTLLAVIGALDAIKWESNIAGWIRNGGLVGTPADTTGTSANGMEN</sequence>
<dbReference type="AlphaFoldDB" id="A0A067NGU8"/>
<dbReference type="VEuPathDB" id="FungiDB:PLEOSDRAFT_172212"/>
<protein>
    <recommendedName>
        <fullName evidence="2">FCP1 homology domain-containing protein</fullName>
    </recommendedName>
</protein>
<accession>A0A067NGU8</accession>
<dbReference type="InterPro" id="IPR036412">
    <property type="entry name" value="HAD-like_sf"/>
</dbReference>
<dbReference type="EMBL" id="KL198014">
    <property type="protein sequence ID" value="KDQ22981.1"/>
    <property type="molecule type" value="Genomic_DNA"/>
</dbReference>
<dbReference type="InParanoid" id="A0A067NGU8"/>
<dbReference type="Proteomes" id="UP000027073">
    <property type="component" value="Unassembled WGS sequence"/>
</dbReference>
<evidence type="ECO:0000256" key="1">
    <source>
        <dbReference type="SAM" id="MobiDB-lite"/>
    </source>
</evidence>
<dbReference type="SMART" id="SM00577">
    <property type="entry name" value="CPDc"/>
    <property type="match status" value="1"/>
</dbReference>
<dbReference type="SUPFAM" id="SSF56784">
    <property type="entry name" value="HAD-like"/>
    <property type="match status" value="1"/>
</dbReference>
<proteinExistence type="predicted"/>
<dbReference type="STRING" id="1137138.A0A067NGU8"/>
<reference evidence="4" key="1">
    <citation type="journal article" date="2014" name="Proc. Natl. Acad. Sci. U.S.A.">
        <title>Extensive sampling of basidiomycete genomes demonstrates inadequacy of the white-rot/brown-rot paradigm for wood decay fungi.</title>
        <authorList>
            <person name="Riley R."/>
            <person name="Salamov A.A."/>
            <person name="Brown D.W."/>
            <person name="Nagy L.G."/>
            <person name="Floudas D."/>
            <person name="Held B.W."/>
            <person name="Levasseur A."/>
            <person name="Lombard V."/>
            <person name="Morin E."/>
            <person name="Otillar R."/>
            <person name="Lindquist E.A."/>
            <person name="Sun H."/>
            <person name="LaButti K.M."/>
            <person name="Schmutz J."/>
            <person name="Jabbour D."/>
            <person name="Luo H."/>
            <person name="Baker S.E."/>
            <person name="Pisabarro A.G."/>
            <person name="Walton J.D."/>
            <person name="Blanchette R.A."/>
            <person name="Henrissat B."/>
            <person name="Martin F."/>
            <person name="Cullen D."/>
            <person name="Hibbett D.S."/>
            <person name="Grigoriev I.V."/>
        </authorList>
    </citation>
    <scope>NUCLEOTIDE SEQUENCE [LARGE SCALE GENOMIC DNA]</scope>
    <source>
        <strain evidence="4">PC15</strain>
    </source>
</reference>